<name>A0A177EEM8_9MICR</name>
<dbReference type="VEuPathDB" id="MicrosporidiaDB:NEDG_02205"/>
<gene>
    <name evidence="1" type="ORF">NEDG_02205</name>
</gene>
<dbReference type="AlphaFoldDB" id="A0A177EEM8"/>
<sequence>MNITLEGIPDQIVPGIQFTCVRVFGSVSPLAIDVTPPEEVERLVKVLYILSTVSIEKFCIHHFNTNEALPEPPRIPLPTISILCIIYISPPFLEWICKAVDLSGRASPVSITLTECNTTSIKCLDSLGVQNLRSFGLKTLTNLTVLDCQLITKISPNCVGIIGFWQLPMLTKVPEDLATLLAEKRWKKVCMDMRIWNGICSQAKKRMHVAENLWLNLCYLRELEKDIMWTVGTTLCVHENKPNRPPNIFFIESGMKWLPGDADGTKTINSSSNRPIEWDWNTNNEHKRQCLAKMVSESEEWCALFKQRKLYIDNTFPNTFPN</sequence>
<evidence type="ECO:0000313" key="2">
    <source>
        <dbReference type="Proteomes" id="UP000185944"/>
    </source>
</evidence>
<organism evidence="1 2">
    <name type="scientific">Nematocida displodere</name>
    <dbReference type="NCBI Taxonomy" id="1805483"/>
    <lineage>
        <taxon>Eukaryota</taxon>
        <taxon>Fungi</taxon>
        <taxon>Fungi incertae sedis</taxon>
        <taxon>Microsporidia</taxon>
        <taxon>Nematocida</taxon>
    </lineage>
</organism>
<keyword evidence="2" id="KW-1185">Reference proteome</keyword>
<protein>
    <submittedName>
        <fullName evidence="1">Uncharacterized protein</fullName>
    </submittedName>
</protein>
<proteinExistence type="predicted"/>
<accession>A0A177EEM8</accession>
<evidence type="ECO:0000313" key="1">
    <source>
        <dbReference type="EMBL" id="OAG30415.1"/>
    </source>
</evidence>
<comment type="caution">
    <text evidence="1">The sequence shown here is derived from an EMBL/GenBank/DDBJ whole genome shotgun (WGS) entry which is preliminary data.</text>
</comment>
<reference evidence="1 2" key="1">
    <citation type="submission" date="2016-02" db="EMBL/GenBank/DDBJ databases">
        <title>Discovery of a natural microsporidian pathogen with a broad tissue tropism in Caenorhabditis elegans.</title>
        <authorList>
            <person name="Luallen R.J."/>
            <person name="Reinke A.W."/>
            <person name="Tong L."/>
            <person name="Botts M.R."/>
            <person name="Felix M.-A."/>
            <person name="Troemel E.R."/>
        </authorList>
    </citation>
    <scope>NUCLEOTIDE SEQUENCE [LARGE SCALE GENOMIC DNA]</scope>
    <source>
        <strain evidence="1 2">JUm2807</strain>
    </source>
</reference>
<dbReference type="RefSeq" id="XP_067544678.1">
    <property type="nucleotide sequence ID" value="XM_067689623.1"/>
</dbReference>
<dbReference type="EMBL" id="LTDL01000032">
    <property type="protein sequence ID" value="OAG30415.1"/>
    <property type="molecule type" value="Genomic_DNA"/>
</dbReference>
<dbReference type="Proteomes" id="UP000185944">
    <property type="component" value="Unassembled WGS sequence"/>
</dbReference>
<dbReference type="GeneID" id="93648555"/>